<dbReference type="PANTHER" id="PTHR28624">
    <property type="entry name" value="COILED-COIL DOMAIN-CONTAINING PROTEIN 51"/>
    <property type="match status" value="1"/>
</dbReference>
<keyword evidence="2" id="KW-1185">Reference proteome</keyword>
<feature type="transmembrane region" description="Helical" evidence="1">
    <location>
        <begin position="176"/>
        <end position="196"/>
    </location>
</feature>
<name>A0A6J1T9V8_FRAOC</name>
<keyword evidence="1" id="KW-0812">Transmembrane</keyword>
<keyword evidence="1" id="KW-0472">Membrane</keyword>
<organism evidence="2 3">
    <name type="scientific">Frankliniella occidentalis</name>
    <name type="common">Western flower thrips</name>
    <name type="synonym">Euthrips occidentalis</name>
    <dbReference type="NCBI Taxonomy" id="133901"/>
    <lineage>
        <taxon>Eukaryota</taxon>
        <taxon>Metazoa</taxon>
        <taxon>Ecdysozoa</taxon>
        <taxon>Arthropoda</taxon>
        <taxon>Hexapoda</taxon>
        <taxon>Insecta</taxon>
        <taxon>Pterygota</taxon>
        <taxon>Neoptera</taxon>
        <taxon>Paraneoptera</taxon>
        <taxon>Thysanoptera</taxon>
        <taxon>Terebrantia</taxon>
        <taxon>Thripoidea</taxon>
        <taxon>Thripidae</taxon>
        <taxon>Frankliniella</taxon>
    </lineage>
</organism>
<evidence type="ECO:0000313" key="2">
    <source>
        <dbReference type="Proteomes" id="UP000504606"/>
    </source>
</evidence>
<dbReference type="GeneID" id="113212871"/>
<reference evidence="3" key="1">
    <citation type="submission" date="2025-08" db="UniProtKB">
        <authorList>
            <consortium name="RefSeq"/>
        </authorList>
    </citation>
    <scope>IDENTIFICATION</scope>
    <source>
        <tissue evidence="3">Whole organism</tissue>
    </source>
</reference>
<dbReference type="InterPro" id="IPR037660">
    <property type="entry name" value="CCDC51"/>
</dbReference>
<protein>
    <submittedName>
        <fullName evidence="3">Mitochondrial potassium channel-like</fullName>
    </submittedName>
</protein>
<feature type="transmembrane region" description="Helical" evidence="1">
    <location>
        <begin position="299"/>
        <end position="318"/>
    </location>
</feature>
<dbReference type="RefSeq" id="XP_026287501.1">
    <property type="nucleotide sequence ID" value="XM_026431716.2"/>
</dbReference>
<dbReference type="Proteomes" id="UP000504606">
    <property type="component" value="Unplaced"/>
</dbReference>
<dbReference type="PANTHER" id="PTHR28624:SF1">
    <property type="entry name" value="MITOCHONDRIAL POTASSIUM CHANNEL"/>
    <property type="match status" value="1"/>
</dbReference>
<evidence type="ECO:0000256" key="1">
    <source>
        <dbReference type="SAM" id="Phobius"/>
    </source>
</evidence>
<dbReference type="OrthoDB" id="6243211at2759"/>
<dbReference type="AlphaFoldDB" id="A0A6J1T9V8"/>
<keyword evidence="1" id="KW-1133">Transmembrane helix</keyword>
<accession>A0A6J1T9V8</accession>
<gene>
    <name evidence="3" type="primary">LOC113212871</name>
</gene>
<dbReference type="KEGG" id="foc:113212871"/>
<evidence type="ECO:0000313" key="3">
    <source>
        <dbReference type="RefSeq" id="XP_026287501.1"/>
    </source>
</evidence>
<proteinExistence type="predicted"/>
<sequence>MAALSSCRTVFQNLRILVYVKPGTITSSECLSTSSSSVSSVIPSPRTVIAEKFKRAMDWYEEVTGIREVRLSQEKVLKAEDRFIAAQDARRDISKELSAVRDRLKDIYAELDQTSRGEDRYVLLITQEHKVLKDERRLADQFNRCEQEERENFSTLSSAVKESHEKERIQAERTKYWSIIGSIIGTMIGIGGSSINNEFKMRELRKLVKESAQATILSRQEAEVPKDLIMITDNVRELSLQLVQEQANILDTIKEHNSAMGKQLEQVQKFTESQIYVTGDGVALNIDQLLETQRKENRILAIVCLSSVVCIMFVTKIFS</sequence>